<sequence>MNGMAGMGKTTIASTFCERVERRKLLAASFFCTRNSVECRDLALCKILEQNSGIRLGNMQRQFEQLLKEPLQEVKDAIPDKLVVMIDALDECDDRHGTEPVLDMLFNYAAHVPLKFLVTSRPESEIYGKMSAHTQSQATIHLHDIENSLVQSDIQQYLKEELSTVFPGEVEVEQLAQHSGTLFIYAATL</sequence>
<evidence type="ECO:0000259" key="2">
    <source>
        <dbReference type="Pfam" id="PF24883"/>
    </source>
</evidence>
<evidence type="ECO:0000313" key="4">
    <source>
        <dbReference type="Proteomes" id="UP000030108"/>
    </source>
</evidence>
<dbReference type="Proteomes" id="UP000030108">
    <property type="component" value="Unassembled WGS sequence"/>
</dbReference>
<evidence type="ECO:0000256" key="1">
    <source>
        <dbReference type="ARBA" id="ARBA00022737"/>
    </source>
</evidence>
<proteinExistence type="predicted"/>
<feature type="non-terminal residue" evidence="3">
    <location>
        <position position="189"/>
    </location>
</feature>
<keyword evidence="1" id="KW-0677">Repeat</keyword>
<dbReference type="PANTHER" id="PTHR10039">
    <property type="entry name" value="AMELOGENIN"/>
    <property type="match status" value="1"/>
</dbReference>
<dbReference type="Gene3D" id="3.40.50.300">
    <property type="entry name" value="P-loop containing nucleotide triphosphate hydrolases"/>
    <property type="match status" value="1"/>
</dbReference>
<dbReference type="InterPro" id="IPR056884">
    <property type="entry name" value="NPHP3-like_N"/>
</dbReference>
<evidence type="ECO:0000313" key="3">
    <source>
        <dbReference type="EMBL" id="EUC53944.1"/>
    </source>
</evidence>
<dbReference type="SUPFAM" id="SSF52540">
    <property type="entry name" value="P-loop containing nucleoside triphosphate hydrolases"/>
    <property type="match status" value="1"/>
</dbReference>
<name>X8IXL2_9AGAM</name>
<dbReference type="AlphaFoldDB" id="X8IXL2"/>
<dbReference type="OrthoDB" id="5967843at2759"/>
<dbReference type="Pfam" id="PF24883">
    <property type="entry name" value="NPHP3_N"/>
    <property type="match status" value="1"/>
</dbReference>
<accession>X8IXL2</accession>
<protein>
    <submittedName>
        <fullName evidence="3">Vegetative incompatibility protein HET-E-1</fullName>
    </submittedName>
</protein>
<dbReference type="InterPro" id="IPR027417">
    <property type="entry name" value="P-loop_NTPase"/>
</dbReference>
<comment type="caution">
    <text evidence="3">The sequence shown here is derived from an EMBL/GenBank/DDBJ whole genome shotgun (WGS) entry which is preliminary data.</text>
</comment>
<feature type="domain" description="Nephrocystin 3-like N-terminal" evidence="2">
    <location>
        <begin position="2"/>
        <end position="121"/>
    </location>
</feature>
<reference evidence="4" key="1">
    <citation type="journal article" date="2014" name="Genome Announc.">
        <title>Draft genome sequence of the plant-pathogenic soil fungus Rhizoctonia solani anastomosis group 3 strain Rhs1AP.</title>
        <authorList>
            <person name="Cubeta M.A."/>
            <person name="Thomas E."/>
            <person name="Dean R.A."/>
            <person name="Jabaji S."/>
            <person name="Neate S.M."/>
            <person name="Tavantzis S."/>
            <person name="Toda T."/>
            <person name="Vilgalys R."/>
            <person name="Bharathan N."/>
            <person name="Fedorova-Abrams N."/>
            <person name="Pakala S.B."/>
            <person name="Pakala S.M."/>
            <person name="Zafar N."/>
            <person name="Joardar V."/>
            <person name="Losada L."/>
            <person name="Nierman W.C."/>
        </authorList>
    </citation>
    <scope>NUCLEOTIDE SEQUENCE [LARGE SCALE GENOMIC DNA]</scope>
    <source>
        <strain evidence="4">AG-3</strain>
    </source>
</reference>
<dbReference type="PANTHER" id="PTHR10039:SF14">
    <property type="entry name" value="NACHT DOMAIN-CONTAINING PROTEIN"/>
    <property type="match status" value="1"/>
</dbReference>
<dbReference type="EMBL" id="JATN01000322">
    <property type="protein sequence ID" value="EUC53944.1"/>
    <property type="molecule type" value="Genomic_DNA"/>
</dbReference>
<gene>
    <name evidence="3" type="ORF">RSOL_021420</name>
</gene>
<organism evidence="3 4">
    <name type="scientific">Rhizoctonia solani AG-3 Rhs1AP</name>
    <dbReference type="NCBI Taxonomy" id="1086054"/>
    <lineage>
        <taxon>Eukaryota</taxon>
        <taxon>Fungi</taxon>
        <taxon>Dikarya</taxon>
        <taxon>Basidiomycota</taxon>
        <taxon>Agaricomycotina</taxon>
        <taxon>Agaricomycetes</taxon>
        <taxon>Cantharellales</taxon>
        <taxon>Ceratobasidiaceae</taxon>
        <taxon>Rhizoctonia</taxon>
    </lineage>
</organism>